<proteinExistence type="inferred from homology"/>
<keyword evidence="5 15" id="KW-0812">Transmembrane</keyword>
<dbReference type="GO" id="GO:0008237">
    <property type="term" value="F:metallopeptidase activity"/>
    <property type="evidence" value="ECO:0007669"/>
    <property type="project" value="UniProtKB-KW"/>
</dbReference>
<feature type="compositionally biased region" description="Basic and acidic residues" evidence="14">
    <location>
        <begin position="1"/>
        <end position="14"/>
    </location>
</feature>
<evidence type="ECO:0000256" key="9">
    <source>
        <dbReference type="ARBA" id="ARBA00022968"/>
    </source>
</evidence>
<evidence type="ECO:0000313" key="19">
    <source>
        <dbReference type="EMBL" id="CRK88171.1"/>
    </source>
</evidence>
<keyword evidence="20" id="KW-1185">Reference proteome</keyword>
<dbReference type="GO" id="GO:0008270">
    <property type="term" value="F:zinc ion binding"/>
    <property type="evidence" value="ECO:0007669"/>
    <property type="project" value="InterPro"/>
</dbReference>
<keyword evidence="13" id="KW-0325">Glycoprotein</keyword>
<evidence type="ECO:0000259" key="17">
    <source>
        <dbReference type="Pfam" id="PF11838"/>
    </source>
</evidence>
<keyword evidence="10 15" id="KW-1133">Transmembrane helix</keyword>
<dbReference type="AlphaFoldDB" id="A0A1J1HJS9"/>
<dbReference type="Proteomes" id="UP000183832">
    <property type="component" value="Unassembled WGS sequence"/>
</dbReference>
<evidence type="ECO:0000259" key="16">
    <source>
        <dbReference type="Pfam" id="PF01433"/>
    </source>
</evidence>
<dbReference type="PANTHER" id="PTHR11533">
    <property type="entry name" value="PROTEASE M1 ZINC METALLOPROTEASE"/>
    <property type="match status" value="1"/>
</dbReference>
<comment type="subcellular location">
    <subcellularLocation>
        <location evidence="2">Membrane</location>
        <topology evidence="2">Single-pass type II membrane protein</topology>
    </subcellularLocation>
</comment>
<evidence type="ECO:0000256" key="11">
    <source>
        <dbReference type="ARBA" id="ARBA00023049"/>
    </source>
</evidence>
<dbReference type="InterPro" id="IPR024571">
    <property type="entry name" value="ERAP1-like_C_dom"/>
</dbReference>
<dbReference type="Gene3D" id="2.60.40.1730">
    <property type="entry name" value="tricorn interacting facor f3 domain"/>
    <property type="match status" value="1"/>
</dbReference>
<dbReference type="Gene3D" id="1.10.390.10">
    <property type="entry name" value="Neutral Protease Domain 2"/>
    <property type="match status" value="1"/>
</dbReference>
<feature type="domain" description="Peptidase M1 membrane alanine aminopeptidase" evidence="16">
    <location>
        <begin position="447"/>
        <end position="659"/>
    </location>
</feature>
<dbReference type="Pfam" id="PF17900">
    <property type="entry name" value="Peptidase_M1_N"/>
    <property type="match status" value="1"/>
</dbReference>
<dbReference type="SUPFAM" id="SSF55486">
    <property type="entry name" value="Metalloproteases ('zincins'), catalytic domain"/>
    <property type="match status" value="1"/>
</dbReference>
<feature type="domain" description="ERAP1-like C-terminal" evidence="17">
    <location>
        <begin position="761"/>
        <end position="1066"/>
    </location>
</feature>
<evidence type="ECO:0000256" key="15">
    <source>
        <dbReference type="SAM" id="Phobius"/>
    </source>
</evidence>
<keyword evidence="12 15" id="KW-0472">Membrane</keyword>
<dbReference type="Gene3D" id="2.60.40.1910">
    <property type="match status" value="1"/>
</dbReference>
<keyword evidence="4" id="KW-0645">Protease</keyword>
<feature type="region of interest" description="Disordered" evidence="14">
    <location>
        <begin position="397"/>
        <end position="423"/>
    </location>
</feature>
<dbReference type="FunFam" id="2.60.40.1730:FF:000001">
    <property type="entry name" value="Leucyl-cystinyl aminopeptidase"/>
    <property type="match status" value="1"/>
</dbReference>
<evidence type="ECO:0000256" key="4">
    <source>
        <dbReference type="ARBA" id="ARBA00022670"/>
    </source>
</evidence>
<keyword evidence="6" id="KW-0479">Metal-binding</keyword>
<sequence length="1099" mass="125265">MNRRDIKNKNKIADTDAGADNELQPLQGFSEGGFNSNGLNNKFGAENSNGRPPRDRNVAVCSQKRALLVTATVLGALLGIALLIAYAGPQDCPCAGKMPKGYVLDGYNSSEKFEPYATNGQLFPWLLPFLPSNIRPNRYTILIHPNLTTFEVKGQVSIEFYVEKEMSFIVLHAQNLNITEKALVGPKGFSLKINRMLEYPQRQQIYIEFRDKLRRKSNYSLNLRWYSKLSSDPEGFYVDEYDTDGMKKLLAATILGPGKARKAFPCFDEPHLRANFKISLFRDRFHIGLSNSIVHATDDVGFYMGKSLLRDDFVETPPLSPDAISWVISVFKREFLESSATYHATPTSTAIPIQSLTSATKISENLISSDKMLRRNMSSILKKGLIIKMANLNHDEHTQAPVTQRSESLTRDNDNHSSTPEDGVIRSAPSYTFYAPEDVLPKTRFILHTSRDILEHLQLWLNVPYPFSKLDFVALPSIEENLQSSLGLISCKTSFLRDANTVTSYENQGSAIEISEAILKQYFGGLISPKTWKQNWLWDGTIRYLSRLVLTPLQPLWQIGEKYLLETKLRALDIDVLQGWESVLNGTDDMGENNEFYIDKSAAILEVLHSAMGEENFRLCMGAFITNYKYMTAEPNDLWHICSKKANGSKNIREMMHLWTSQPGFPLIIVNKTNMTVSINQKRFKLSEFSAVLEDPSFDENATETTTIPTTTTTLSAKEAKKKASKWTFPIQYMTSNKDLKDTIWIDSVDSKFNLRENVKWIKLNAEQRGYYRVLYDKANWDELIIQLRMDHTTFSPKDRMGLISDSFALCHSNHLDCSVTLNLTSYLPKEKNWGPMTVALRHFEKWRKILKYTECYLLLTEYMKTMLTKSVTQIGWSDKGSDELRLIRPQILLASVLWEQPESIRESKLILQSHLFNATVIPPNLREVTYVGAVLSGDLIFWQYCYERYTQLRRDKDNLDERIELLKALGVTKDAWLQNRLLTYVMTLPSAEITPTLEAIASTPTGGAMACRFLQAKWFDLQKRFGRGSINFAKVISAITKYGANKFDFDELKSLVDRFGDGPGMQLLIMTLRTVAANVEWISRSHSTIYNWVEGNYS</sequence>
<dbReference type="InterPro" id="IPR050344">
    <property type="entry name" value="Peptidase_M1_aminopeptidases"/>
</dbReference>
<evidence type="ECO:0000256" key="6">
    <source>
        <dbReference type="ARBA" id="ARBA00022723"/>
    </source>
</evidence>
<feature type="region of interest" description="Disordered" evidence="14">
    <location>
        <begin position="1"/>
        <end position="31"/>
    </location>
</feature>
<keyword evidence="8" id="KW-0862">Zinc</keyword>
<dbReference type="GO" id="GO:0006508">
    <property type="term" value="P:proteolysis"/>
    <property type="evidence" value="ECO:0007669"/>
    <property type="project" value="UniProtKB-KW"/>
</dbReference>
<dbReference type="Gene3D" id="1.25.50.20">
    <property type="match status" value="1"/>
</dbReference>
<reference evidence="19 20" key="1">
    <citation type="submission" date="2015-04" db="EMBL/GenBank/DDBJ databases">
        <authorList>
            <person name="Syromyatnikov M.Y."/>
            <person name="Popov V.N."/>
        </authorList>
    </citation>
    <scope>NUCLEOTIDE SEQUENCE [LARGE SCALE GENOMIC DNA]</scope>
</reference>
<feature type="domain" description="Aminopeptidase N-like N-terminal" evidence="18">
    <location>
        <begin position="136"/>
        <end position="320"/>
    </location>
</feature>
<evidence type="ECO:0000313" key="20">
    <source>
        <dbReference type="Proteomes" id="UP000183832"/>
    </source>
</evidence>
<dbReference type="GO" id="GO:0016020">
    <property type="term" value="C:membrane"/>
    <property type="evidence" value="ECO:0007669"/>
    <property type="project" value="UniProtKB-SubCell"/>
</dbReference>
<keyword evidence="9" id="KW-0735">Signal-anchor</keyword>
<dbReference type="EMBL" id="CVRI01000006">
    <property type="protein sequence ID" value="CRK88171.1"/>
    <property type="molecule type" value="Genomic_DNA"/>
</dbReference>
<organism evidence="19 20">
    <name type="scientific">Clunio marinus</name>
    <dbReference type="NCBI Taxonomy" id="568069"/>
    <lineage>
        <taxon>Eukaryota</taxon>
        <taxon>Metazoa</taxon>
        <taxon>Ecdysozoa</taxon>
        <taxon>Arthropoda</taxon>
        <taxon>Hexapoda</taxon>
        <taxon>Insecta</taxon>
        <taxon>Pterygota</taxon>
        <taxon>Neoptera</taxon>
        <taxon>Endopterygota</taxon>
        <taxon>Diptera</taxon>
        <taxon>Nematocera</taxon>
        <taxon>Chironomoidea</taxon>
        <taxon>Chironomidae</taxon>
        <taxon>Clunio</taxon>
    </lineage>
</organism>
<evidence type="ECO:0000256" key="2">
    <source>
        <dbReference type="ARBA" id="ARBA00004606"/>
    </source>
</evidence>
<evidence type="ECO:0000256" key="5">
    <source>
        <dbReference type="ARBA" id="ARBA00022692"/>
    </source>
</evidence>
<dbReference type="Pfam" id="PF11838">
    <property type="entry name" value="ERAP1_C"/>
    <property type="match status" value="1"/>
</dbReference>
<name>A0A1J1HJS9_9DIPT</name>
<comment type="cofactor">
    <cofactor evidence="1">
        <name>Zn(2+)</name>
        <dbReference type="ChEBI" id="CHEBI:29105"/>
    </cofactor>
</comment>
<dbReference type="InterPro" id="IPR027268">
    <property type="entry name" value="Peptidase_M4/M1_CTD_sf"/>
</dbReference>
<comment type="similarity">
    <text evidence="3">Belongs to the peptidase M1 family.</text>
</comment>
<evidence type="ECO:0000256" key="1">
    <source>
        <dbReference type="ARBA" id="ARBA00001947"/>
    </source>
</evidence>
<dbReference type="InterPro" id="IPR042097">
    <property type="entry name" value="Aminopeptidase_N-like_N_sf"/>
</dbReference>
<dbReference type="GO" id="GO:0005615">
    <property type="term" value="C:extracellular space"/>
    <property type="evidence" value="ECO:0007669"/>
    <property type="project" value="TreeGrafter"/>
</dbReference>
<evidence type="ECO:0000256" key="3">
    <source>
        <dbReference type="ARBA" id="ARBA00010136"/>
    </source>
</evidence>
<protein>
    <submittedName>
        <fullName evidence="19">CLUMA_CG001956, isoform A</fullName>
    </submittedName>
</protein>
<evidence type="ECO:0000256" key="7">
    <source>
        <dbReference type="ARBA" id="ARBA00022801"/>
    </source>
</evidence>
<evidence type="ECO:0000256" key="8">
    <source>
        <dbReference type="ARBA" id="ARBA00022833"/>
    </source>
</evidence>
<dbReference type="GO" id="GO:0005737">
    <property type="term" value="C:cytoplasm"/>
    <property type="evidence" value="ECO:0007669"/>
    <property type="project" value="TreeGrafter"/>
</dbReference>
<evidence type="ECO:0000259" key="18">
    <source>
        <dbReference type="Pfam" id="PF17900"/>
    </source>
</evidence>
<evidence type="ECO:0000256" key="13">
    <source>
        <dbReference type="ARBA" id="ARBA00023180"/>
    </source>
</evidence>
<evidence type="ECO:0000256" key="14">
    <source>
        <dbReference type="SAM" id="MobiDB-lite"/>
    </source>
</evidence>
<dbReference type="STRING" id="568069.A0A1J1HJS9"/>
<keyword evidence="7" id="KW-0378">Hydrolase</keyword>
<keyword evidence="11" id="KW-0482">Metalloprotease</keyword>
<dbReference type="Pfam" id="PF01433">
    <property type="entry name" value="Peptidase_M1"/>
    <property type="match status" value="1"/>
</dbReference>
<feature type="transmembrane region" description="Helical" evidence="15">
    <location>
        <begin position="66"/>
        <end position="88"/>
    </location>
</feature>
<evidence type="ECO:0000256" key="10">
    <source>
        <dbReference type="ARBA" id="ARBA00022989"/>
    </source>
</evidence>
<gene>
    <name evidence="19" type="ORF">CLUMA_CG001956</name>
</gene>
<dbReference type="SUPFAM" id="SSF63737">
    <property type="entry name" value="Leukotriene A4 hydrolase N-terminal domain"/>
    <property type="match status" value="1"/>
</dbReference>
<dbReference type="InterPro" id="IPR045357">
    <property type="entry name" value="Aminopeptidase_N-like_N"/>
</dbReference>
<dbReference type="InterPro" id="IPR014782">
    <property type="entry name" value="Peptidase_M1_dom"/>
</dbReference>
<accession>A0A1J1HJS9</accession>
<evidence type="ECO:0000256" key="12">
    <source>
        <dbReference type="ARBA" id="ARBA00023136"/>
    </source>
</evidence>
<dbReference type="PANTHER" id="PTHR11533:SF299">
    <property type="entry name" value="AMINOPEPTIDASE"/>
    <property type="match status" value="1"/>
</dbReference>
<dbReference type="OrthoDB" id="6750768at2759"/>